<accession>A0ABP6WJ59</accession>
<protein>
    <recommendedName>
        <fullName evidence="4">Transcription antitermination protein RfaH</fullName>
    </recommendedName>
</protein>
<dbReference type="SMART" id="SM00738">
    <property type="entry name" value="NGN"/>
    <property type="match status" value="1"/>
</dbReference>
<keyword evidence="3 4" id="KW-0804">Transcription</keyword>
<dbReference type="RefSeq" id="WP_344960076.1">
    <property type="nucleotide sequence ID" value="NZ_BAABCX010000008.1"/>
</dbReference>
<dbReference type="InterPro" id="IPR006645">
    <property type="entry name" value="NGN-like_dom"/>
</dbReference>
<feature type="domain" description="NusG-like N-terminal" evidence="5">
    <location>
        <begin position="1"/>
        <end position="100"/>
    </location>
</feature>
<keyword evidence="4" id="KW-0238">DNA-binding</keyword>
<dbReference type="Gene3D" id="3.30.70.940">
    <property type="entry name" value="NusG, N-terminal domain"/>
    <property type="match status" value="1"/>
</dbReference>
<comment type="caution">
    <text evidence="6">The sequence shown here is derived from an EMBL/GenBank/DDBJ whole genome shotgun (WGS) entry which is preliminary data.</text>
</comment>
<evidence type="ECO:0000256" key="2">
    <source>
        <dbReference type="ARBA" id="ARBA00023015"/>
    </source>
</evidence>
<dbReference type="InterPro" id="IPR010215">
    <property type="entry name" value="Transcription_antiterm_RfaH"/>
</dbReference>
<gene>
    <name evidence="4 6" type="primary">rfaH</name>
    <name evidence="6" type="ORF">GCM10022394_34290</name>
</gene>
<organism evidence="6 7">
    <name type="scientific">Zobellella aerophila</name>
    <dbReference type="NCBI Taxonomy" id="870480"/>
    <lineage>
        <taxon>Bacteria</taxon>
        <taxon>Pseudomonadati</taxon>
        <taxon>Pseudomonadota</taxon>
        <taxon>Gammaproteobacteria</taxon>
        <taxon>Aeromonadales</taxon>
        <taxon>Aeromonadaceae</taxon>
        <taxon>Zobellella</taxon>
    </lineage>
</organism>
<keyword evidence="1 4" id="KW-0889">Transcription antitermination</keyword>
<reference evidence="7" key="1">
    <citation type="journal article" date="2019" name="Int. J. Syst. Evol. Microbiol.">
        <title>The Global Catalogue of Microorganisms (GCM) 10K type strain sequencing project: providing services to taxonomists for standard genome sequencing and annotation.</title>
        <authorList>
            <consortium name="The Broad Institute Genomics Platform"/>
            <consortium name="The Broad Institute Genome Sequencing Center for Infectious Disease"/>
            <person name="Wu L."/>
            <person name="Ma J."/>
        </authorList>
    </citation>
    <scope>NUCLEOTIDE SEQUENCE [LARGE SCALE GENOMIC DNA]</scope>
    <source>
        <strain evidence="7">JCM 17110</strain>
    </source>
</reference>
<dbReference type="NCBIfam" id="TIGR01955">
    <property type="entry name" value="RfaH"/>
    <property type="match status" value="1"/>
</dbReference>
<dbReference type="HAMAP" id="MF_00951">
    <property type="entry name" value="RfaH"/>
    <property type="match status" value="1"/>
</dbReference>
<comment type="similarity">
    <text evidence="4">Belongs to the RfaH family.</text>
</comment>
<dbReference type="Pfam" id="PF02357">
    <property type="entry name" value="NusG"/>
    <property type="match status" value="1"/>
</dbReference>
<dbReference type="InterPro" id="IPR043425">
    <property type="entry name" value="NusG-like"/>
</dbReference>
<dbReference type="PANTHER" id="PTHR30265:SF7">
    <property type="entry name" value="TRANSCRIPTION ANTITERMINATION PROTEIN RFAH"/>
    <property type="match status" value="1"/>
</dbReference>
<sequence length="165" mass="18729">MEKWYLAHCRPREEERAQQNLNNQGVEAYYPHVEIEKLVRGKRVQRIEALFPGYIFLRTDLEITSSATIGSTRGIRTLVRFGTYPCEVPGQLVYELMARADSDELRGVMSTLPKTGDKVVISQGPFRGLEAIYQEPDGEQRAILLLTLLHKETKASIANTDYQAS</sequence>
<evidence type="ECO:0000259" key="5">
    <source>
        <dbReference type="SMART" id="SM00738"/>
    </source>
</evidence>
<evidence type="ECO:0000256" key="1">
    <source>
        <dbReference type="ARBA" id="ARBA00022814"/>
    </source>
</evidence>
<dbReference type="Proteomes" id="UP001500795">
    <property type="component" value="Unassembled WGS sequence"/>
</dbReference>
<dbReference type="InterPro" id="IPR036735">
    <property type="entry name" value="NGN_dom_sf"/>
</dbReference>
<dbReference type="EMBL" id="BAABCX010000008">
    <property type="protein sequence ID" value="GAA3551204.1"/>
    <property type="molecule type" value="Genomic_DNA"/>
</dbReference>
<comment type="function">
    <text evidence="4">Enhances distal genes transcription elongation in a specialized subset of operons that encode extracytoplasmic components.</text>
</comment>
<dbReference type="SUPFAM" id="SSF82679">
    <property type="entry name" value="N-utilization substance G protein NusG, N-terminal domain"/>
    <property type="match status" value="1"/>
</dbReference>
<dbReference type="CDD" id="cd09892">
    <property type="entry name" value="NGN_SP_RfaH"/>
    <property type="match status" value="1"/>
</dbReference>
<dbReference type="NCBIfam" id="NF006534">
    <property type="entry name" value="PRK09014.1"/>
    <property type="match status" value="1"/>
</dbReference>
<comment type="subunit">
    <text evidence="4">Interacts with both the nontemplate DNA and the RNA polymerase (RNAP).</text>
</comment>
<evidence type="ECO:0000256" key="4">
    <source>
        <dbReference type="HAMAP-Rule" id="MF_00951"/>
    </source>
</evidence>
<keyword evidence="7" id="KW-1185">Reference proteome</keyword>
<proteinExistence type="inferred from homology"/>
<evidence type="ECO:0000256" key="3">
    <source>
        <dbReference type="ARBA" id="ARBA00023163"/>
    </source>
</evidence>
<evidence type="ECO:0000313" key="6">
    <source>
        <dbReference type="EMBL" id="GAA3551204.1"/>
    </source>
</evidence>
<dbReference type="PANTHER" id="PTHR30265">
    <property type="entry name" value="RHO-INTERACTING TRANSCRIPTION TERMINATION FACTOR NUSG"/>
    <property type="match status" value="1"/>
</dbReference>
<name>A0ABP6WJ59_9GAMM</name>
<keyword evidence="2 4" id="KW-0805">Transcription regulation</keyword>
<evidence type="ECO:0000313" key="7">
    <source>
        <dbReference type="Proteomes" id="UP001500795"/>
    </source>
</evidence>